<keyword evidence="1" id="KW-1133">Transmembrane helix</keyword>
<feature type="transmembrane region" description="Helical" evidence="1">
    <location>
        <begin position="94"/>
        <end position="113"/>
    </location>
</feature>
<keyword evidence="1" id="KW-0812">Transmembrane</keyword>
<gene>
    <name evidence="2" type="ORF">DFP79_3216</name>
</gene>
<dbReference type="Pfam" id="PF19661">
    <property type="entry name" value="DUF6164"/>
    <property type="match status" value="1"/>
</dbReference>
<sequence>MAKLVFRLKNVPEEEADDIRQLLSDNDIAFYETSAGRWQVSLAGIWVKDNEQAITARQLIVEDQILRAKAAVPISRRDWIVGVFQHARHNPVEMLFTIAAIVLITGLSLYPFFLSF</sequence>
<dbReference type="InterPro" id="IPR046162">
    <property type="entry name" value="DUF6164"/>
</dbReference>
<dbReference type="RefSeq" id="WP_133504925.1">
    <property type="nucleotide sequence ID" value="NZ_SNXC01000015.1"/>
</dbReference>
<reference evidence="2 3" key="1">
    <citation type="submission" date="2019-03" db="EMBL/GenBank/DDBJ databases">
        <title>Genomic Encyclopedia of Type Strains, Phase III (KMG-III): the genomes of soil and plant-associated and newly described type strains.</title>
        <authorList>
            <person name="Whitman W."/>
        </authorList>
    </citation>
    <scope>NUCLEOTIDE SEQUENCE [LARGE SCALE GENOMIC DNA]</scope>
    <source>
        <strain evidence="2 3">CECT 7378</strain>
    </source>
</reference>
<dbReference type="OrthoDB" id="5569385at2"/>
<proteinExistence type="predicted"/>
<dbReference type="EMBL" id="SNXC01000015">
    <property type="protein sequence ID" value="TDO95858.1"/>
    <property type="molecule type" value="Genomic_DNA"/>
</dbReference>
<name>A0A4R6M3J0_9GAMM</name>
<protein>
    <submittedName>
        <fullName evidence="2">Uncharacterized protein</fullName>
    </submittedName>
</protein>
<keyword evidence="3" id="KW-1185">Reference proteome</keyword>
<comment type="caution">
    <text evidence="2">The sequence shown here is derived from an EMBL/GenBank/DDBJ whole genome shotgun (WGS) entry which is preliminary data.</text>
</comment>
<dbReference type="AlphaFoldDB" id="A0A4R6M3J0"/>
<evidence type="ECO:0000313" key="3">
    <source>
        <dbReference type="Proteomes" id="UP000294656"/>
    </source>
</evidence>
<evidence type="ECO:0000256" key="1">
    <source>
        <dbReference type="SAM" id="Phobius"/>
    </source>
</evidence>
<dbReference type="Proteomes" id="UP000294656">
    <property type="component" value="Unassembled WGS sequence"/>
</dbReference>
<evidence type="ECO:0000313" key="2">
    <source>
        <dbReference type="EMBL" id="TDO95858.1"/>
    </source>
</evidence>
<organism evidence="2 3">
    <name type="scientific">Marinomonas balearica</name>
    <dbReference type="NCBI Taxonomy" id="491947"/>
    <lineage>
        <taxon>Bacteria</taxon>
        <taxon>Pseudomonadati</taxon>
        <taxon>Pseudomonadota</taxon>
        <taxon>Gammaproteobacteria</taxon>
        <taxon>Oceanospirillales</taxon>
        <taxon>Oceanospirillaceae</taxon>
        <taxon>Marinomonas</taxon>
    </lineage>
</organism>
<keyword evidence="1" id="KW-0472">Membrane</keyword>
<accession>A0A4R6M3J0</accession>